<evidence type="ECO:0000256" key="2">
    <source>
        <dbReference type="ARBA" id="ARBA00022448"/>
    </source>
</evidence>
<proteinExistence type="inferred from homology"/>
<dbReference type="EMBL" id="VBAM01000018">
    <property type="protein sequence ID" value="TMJ16571.1"/>
    <property type="molecule type" value="Genomic_DNA"/>
</dbReference>
<dbReference type="SUPFAM" id="SSF53850">
    <property type="entry name" value="Periplasmic binding protein-like II"/>
    <property type="match status" value="1"/>
</dbReference>
<gene>
    <name evidence="5" type="ORF">E6H02_00625</name>
</gene>
<keyword evidence="2" id="KW-0813">Transport</keyword>
<accession>A0A537M8J4</accession>
<dbReference type="InterPro" id="IPR006311">
    <property type="entry name" value="TAT_signal"/>
</dbReference>
<name>A0A537M8J4_9BACT</name>
<dbReference type="Gene3D" id="3.40.190.10">
    <property type="entry name" value="Periplasmic binding protein-like II"/>
    <property type="match status" value="2"/>
</dbReference>
<organism evidence="5 6">
    <name type="scientific">Candidatus Segetimicrobium genomatis</name>
    <dbReference type="NCBI Taxonomy" id="2569760"/>
    <lineage>
        <taxon>Bacteria</taxon>
        <taxon>Bacillati</taxon>
        <taxon>Candidatus Sysuimicrobiota</taxon>
        <taxon>Candidatus Sysuimicrobiia</taxon>
        <taxon>Candidatus Sysuimicrobiales</taxon>
        <taxon>Candidatus Segetimicrobiaceae</taxon>
        <taxon>Candidatus Segetimicrobium</taxon>
    </lineage>
</organism>
<evidence type="ECO:0000313" key="5">
    <source>
        <dbReference type="EMBL" id="TMJ16571.1"/>
    </source>
</evidence>
<dbReference type="AlphaFoldDB" id="A0A537M8J4"/>
<protein>
    <submittedName>
        <fullName evidence="5">Sugar ABC transporter substrate-binding protein</fullName>
    </submittedName>
</protein>
<dbReference type="Pfam" id="PF01547">
    <property type="entry name" value="SBP_bac_1"/>
    <property type="match status" value="1"/>
</dbReference>
<dbReference type="InterPro" id="IPR006059">
    <property type="entry name" value="SBP"/>
</dbReference>
<evidence type="ECO:0000256" key="4">
    <source>
        <dbReference type="SAM" id="SignalP"/>
    </source>
</evidence>
<feature type="chain" id="PRO_5022002635" evidence="4">
    <location>
        <begin position="34"/>
        <end position="452"/>
    </location>
</feature>
<keyword evidence="3 4" id="KW-0732">Signal</keyword>
<dbReference type="Proteomes" id="UP000320393">
    <property type="component" value="Unassembled WGS sequence"/>
</dbReference>
<dbReference type="PANTHER" id="PTHR43649">
    <property type="entry name" value="ARABINOSE-BINDING PROTEIN-RELATED"/>
    <property type="match status" value="1"/>
</dbReference>
<evidence type="ECO:0000256" key="3">
    <source>
        <dbReference type="ARBA" id="ARBA00022729"/>
    </source>
</evidence>
<dbReference type="PANTHER" id="PTHR43649:SF34">
    <property type="entry name" value="ABC TRANSPORTER PERIPLASMIC-BINDING PROTEIN YCJN-RELATED"/>
    <property type="match status" value="1"/>
</dbReference>
<feature type="signal peptide" evidence="4">
    <location>
        <begin position="1"/>
        <end position="33"/>
    </location>
</feature>
<dbReference type="PROSITE" id="PS51318">
    <property type="entry name" value="TAT"/>
    <property type="match status" value="1"/>
</dbReference>
<sequence>MTMPRNRWNAGTRTLTRREALALGAATVAGAAAAPLALSPAMADAVTWQRYKGTQLFLLFYRHPWVDQIVKYFPEFEARTGMKVQYETIPEVQGREKLVVEMTAGSGGIDAWHASMHVEKRRFWKSGWFQPLNAYLDDKTLTAEDYAWNDVTPGAKQAVTQPDKSISALPTFVDPFVLFYREDLFQQRGWAPPKTMAELESYARQLHNPPGMYGFVMRGLKNANATPWAFVLYAMGGRYLTPDRKSAMNSPEWIKSMDWYAGMLRRYAPPGVVNFNWYECSAAFMQGQVGMYIDGVNFANQFEDPTRSKIAGKVGYAVLPAGPAGRFAPTFTNAMAVSAQSRHKEAAYLFSEWATSKQSCNRELLGGVGVGRASTWGLPEVKARPRMPLEWYTAYQESVKIGRAGLPEIVDVTQYRDIIGVAIQKAIEGAKSDVVIAEAHRQFQELLDKTET</sequence>
<comment type="caution">
    <text evidence="5">The sequence shown here is derived from an EMBL/GenBank/DDBJ whole genome shotgun (WGS) entry which is preliminary data.</text>
</comment>
<evidence type="ECO:0000313" key="6">
    <source>
        <dbReference type="Proteomes" id="UP000320393"/>
    </source>
</evidence>
<dbReference type="InterPro" id="IPR050490">
    <property type="entry name" value="Bact_solute-bd_prot1"/>
</dbReference>
<reference evidence="5 6" key="1">
    <citation type="journal article" date="2019" name="Nat. Microbiol.">
        <title>Mediterranean grassland soil C-N compound turnover is dependent on rainfall and depth, and is mediated by genomically divergent microorganisms.</title>
        <authorList>
            <person name="Diamond S."/>
            <person name="Andeer P.F."/>
            <person name="Li Z."/>
            <person name="Crits-Christoph A."/>
            <person name="Burstein D."/>
            <person name="Anantharaman K."/>
            <person name="Lane K.R."/>
            <person name="Thomas B.C."/>
            <person name="Pan C."/>
            <person name="Northen T.R."/>
            <person name="Banfield J.F."/>
        </authorList>
    </citation>
    <scope>NUCLEOTIDE SEQUENCE [LARGE SCALE GENOMIC DNA]</scope>
    <source>
        <strain evidence="5">NP_5</strain>
    </source>
</reference>
<comment type="similarity">
    <text evidence="1">Belongs to the bacterial solute-binding protein 1 family.</text>
</comment>
<dbReference type="CDD" id="cd13585">
    <property type="entry name" value="PBP2_TMBP_like"/>
    <property type="match status" value="1"/>
</dbReference>
<evidence type="ECO:0000256" key="1">
    <source>
        <dbReference type="ARBA" id="ARBA00008520"/>
    </source>
</evidence>